<comment type="caution">
    <text evidence="3">The sequence shown here is derived from an EMBL/GenBank/DDBJ whole genome shotgun (WGS) entry which is preliminary data.</text>
</comment>
<feature type="transmembrane region" description="Helical" evidence="1">
    <location>
        <begin position="30"/>
        <end position="55"/>
    </location>
</feature>
<keyword evidence="1" id="KW-0472">Membrane</keyword>
<reference evidence="3 4" key="1">
    <citation type="submission" date="2021-05" db="EMBL/GenBank/DDBJ databases">
        <title>The draft genome of Geobacter luticola JCM 17780.</title>
        <authorList>
            <person name="Xu Z."/>
            <person name="Masuda Y."/>
            <person name="Itoh H."/>
            <person name="Senoo K."/>
        </authorList>
    </citation>
    <scope>NUCLEOTIDE SEQUENCE [LARGE SCALE GENOMIC DNA]</scope>
    <source>
        <strain evidence="3 4">JCM 17780</strain>
    </source>
</reference>
<keyword evidence="1" id="KW-0812">Transmembrane</keyword>
<organism evidence="3 4">
    <name type="scientific">Geomobilimonas luticola</name>
    <dbReference type="NCBI Taxonomy" id="1114878"/>
    <lineage>
        <taxon>Bacteria</taxon>
        <taxon>Pseudomonadati</taxon>
        <taxon>Thermodesulfobacteriota</taxon>
        <taxon>Desulfuromonadia</taxon>
        <taxon>Geobacterales</taxon>
        <taxon>Geobacteraceae</taxon>
        <taxon>Geomobilimonas</taxon>
    </lineage>
</organism>
<accession>A0ABS5SED3</accession>
<feature type="chain" id="PRO_5046858603" evidence="2">
    <location>
        <begin position="21"/>
        <end position="82"/>
    </location>
</feature>
<sequence length="82" mass="8228">MKTLTNIIAMLLIACSSAVAASGAESEGNGLLVTLFLGFGALIIAFQLVPGMILFGSMLKGMFSKSVGETSLAKGSKGGESA</sequence>
<keyword evidence="4" id="KW-1185">Reference proteome</keyword>
<dbReference type="RefSeq" id="WP_214174325.1">
    <property type="nucleotide sequence ID" value="NZ_JAHCVK010000001.1"/>
</dbReference>
<dbReference type="EMBL" id="JAHCVK010000001">
    <property type="protein sequence ID" value="MBT0652377.1"/>
    <property type="molecule type" value="Genomic_DNA"/>
</dbReference>
<protein>
    <submittedName>
        <fullName evidence="3">Uncharacterized protein</fullName>
    </submittedName>
</protein>
<keyword evidence="2" id="KW-0732">Signal</keyword>
<feature type="signal peptide" evidence="2">
    <location>
        <begin position="1"/>
        <end position="20"/>
    </location>
</feature>
<evidence type="ECO:0000256" key="2">
    <source>
        <dbReference type="SAM" id="SignalP"/>
    </source>
</evidence>
<evidence type="ECO:0000256" key="1">
    <source>
        <dbReference type="SAM" id="Phobius"/>
    </source>
</evidence>
<proteinExistence type="predicted"/>
<keyword evidence="1" id="KW-1133">Transmembrane helix</keyword>
<gene>
    <name evidence="3" type="ORF">KI810_04865</name>
</gene>
<evidence type="ECO:0000313" key="4">
    <source>
        <dbReference type="Proteomes" id="UP000756860"/>
    </source>
</evidence>
<evidence type="ECO:0000313" key="3">
    <source>
        <dbReference type="EMBL" id="MBT0652377.1"/>
    </source>
</evidence>
<dbReference type="PROSITE" id="PS51257">
    <property type="entry name" value="PROKAR_LIPOPROTEIN"/>
    <property type="match status" value="1"/>
</dbReference>
<name>A0ABS5SED3_9BACT</name>
<dbReference type="Proteomes" id="UP000756860">
    <property type="component" value="Unassembled WGS sequence"/>
</dbReference>